<sequence length="165" mass="18071">MSRAGRTRRFTREAVLGSGRDLLERAGEDLMNWEMHRRAGLVVVVDGGVAVGRRVRLRPRTGPAAWLRLTAPCEVTDVVHTAQARGFTYRALPGHPERGTETFLVHRDPGTDVVRLRIDAESAPATLLATLGAPIARAEQDRITRRYLAALGGMELGGRELGGRQ</sequence>
<name>A0AAD0JQQ1_9ACTN</name>
<dbReference type="AlphaFoldDB" id="A0AAD0JQQ1"/>
<dbReference type="Pfam" id="PF09348">
    <property type="entry name" value="DUF1990"/>
    <property type="match status" value="1"/>
</dbReference>
<dbReference type="EMBL" id="CP015453">
    <property type="protein sequence ID" value="AWH96037.1"/>
    <property type="molecule type" value="Genomic_DNA"/>
</dbReference>
<proteinExistence type="predicted"/>
<dbReference type="PANTHER" id="PTHR34202">
    <property type="entry name" value="UPF0548 PROTEIN"/>
    <property type="match status" value="1"/>
</dbReference>
<dbReference type="InterPro" id="IPR018960">
    <property type="entry name" value="DUF1990"/>
</dbReference>
<organism evidence="2 3">
    <name type="scientific">Dietzia psychralcaliphila</name>
    <dbReference type="NCBI Taxonomy" id="139021"/>
    <lineage>
        <taxon>Bacteria</taxon>
        <taxon>Bacillati</taxon>
        <taxon>Actinomycetota</taxon>
        <taxon>Actinomycetes</taxon>
        <taxon>Mycobacteriales</taxon>
        <taxon>Dietziaceae</taxon>
        <taxon>Dietzia</taxon>
    </lineage>
</organism>
<dbReference type="Proteomes" id="UP000244903">
    <property type="component" value="Chromosome"/>
</dbReference>
<reference evidence="2 3" key="1">
    <citation type="submission" date="2016-04" db="EMBL/GenBank/DDBJ databases">
        <title>Complete genome sequence of the haloalkaliphilic hydrocarbon-degrading bacterium Dietzia psychralcaliphila ILA-1T, isolated from a drain of a fish product-processing plant.</title>
        <authorList>
            <person name="Zhao J."/>
            <person name="Hu B."/>
            <person name="Geng S."/>
            <person name="Nie Y."/>
            <person name="Tang Y."/>
        </authorList>
    </citation>
    <scope>NUCLEOTIDE SEQUENCE [LARGE SCALE GENOMIC DNA]</scope>
    <source>
        <strain evidence="2 3">ILA-1</strain>
    </source>
</reference>
<keyword evidence="3" id="KW-1185">Reference proteome</keyword>
<evidence type="ECO:0000259" key="1">
    <source>
        <dbReference type="Pfam" id="PF09348"/>
    </source>
</evidence>
<evidence type="ECO:0000313" key="2">
    <source>
        <dbReference type="EMBL" id="AWH96037.1"/>
    </source>
</evidence>
<dbReference type="InterPro" id="IPR014457">
    <property type="entry name" value="UCP010260"/>
</dbReference>
<dbReference type="PIRSF" id="PIRSF010260">
    <property type="entry name" value="UCP010260"/>
    <property type="match status" value="1"/>
</dbReference>
<dbReference type="RefSeq" id="WP_107746510.1">
    <property type="nucleotide sequence ID" value="NZ_CP015453.1"/>
</dbReference>
<evidence type="ECO:0000313" key="3">
    <source>
        <dbReference type="Proteomes" id="UP000244903"/>
    </source>
</evidence>
<dbReference type="PANTHER" id="PTHR34202:SF1">
    <property type="entry name" value="UPF0548 PROTEIN"/>
    <property type="match status" value="1"/>
</dbReference>
<accession>A0AAD0JQQ1</accession>
<feature type="domain" description="DUF1990" evidence="1">
    <location>
        <begin position="8"/>
        <end position="150"/>
    </location>
</feature>
<gene>
    <name evidence="2" type="ORF">A6048_11640</name>
</gene>
<dbReference type="KEGG" id="dpc:A6048_11640"/>
<protein>
    <recommendedName>
        <fullName evidence="1">DUF1990 domain-containing protein</fullName>
    </recommendedName>
</protein>